<feature type="domain" description="HTH hxlR-type" evidence="5">
    <location>
        <begin position="23"/>
        <end position="131"/>
    </location>
</feature>
<keyword evidence="3" id="KW-0804">Transcription</keyword>
<evidence type="ECO:0000256" key="2">
    <source>
        <dbReference type="ARBA" id="ARBA00023125"/>
    </source>
</evidence>
<dbReference type="InterPro" id="IPR002577">
    <property type="entry name" value="HTH_HxlR"/>
</dbReference>
<dbReference type="PROSITE" id="PS51118">
    <property type="entry name" value="HTH_HXLR"/>
    <property type="match status" value="1"/>
</dbReference>
<gene>
    <name evidence="6" type="ORF">ACFPIH_09755</name>
</gene>
<dbReference type="InterPro" id="IPR036390">
    <property type="entry name" value="WH_DNA-bd_sf"/>
</dbReference>
<dbReference type="Gene3D" id="1.10.10.10">
    <property type="entry name" value="Winged helix-like DNA-binding domain superfamily/Winged helix DNA-binding domain"/>
    <property type="match status" value="1"/>
</dbReference>
<dbReference type="EMBL" id="JBHSFK010000005">
    <property type="protein sequence ID" value="MFC4499814.1"/>
    <property type="molecule type" value="Genomic_DNA"/>
</dbReference>
<protein>
    <submittedName>
        <fullName evidence="6">Winged helix-turn-helix transcriptional regulator</fullName>
    </submittedName>
</protein>
<dbReference type="PANTHER" id="PTHR33204:SF37">
    <property type="entry name" value="HTH-TYPE TRANSCRIPTIONAL REGULATOR YODB"/>
    <property type="match status" value="1"/>
</dbReference>
<keyword evidence="7" id="KW-1185">Reference proteome</keyword>
<evidence type="ECO:0000256" key="4">
    <source>
        <dbReference type="SAM" id="MobiDB-lite"/>
    </source>
</evidence>
<dbReference type="Proteomes" id="UP001595839">
    <property type="component" value="Unassembled WGS sequence"/>
</dbReference>
<evidence type="ECO:0000313" key="7">
    <source>
        <dbReference type="Proteomes" id="UP001595839"/>
    </source>
</evidence>
<evidence type="ECO:0000256" key="1">
    <source>
        <dbReference type="ARBA" id="ARBA00023015"/>
    </source>
</evidence>
<reference evidence="7" key="1">
    <citation type="journal article" date="2019" name="Int. J. Syst. Evol. Microbiol.">
        <title>The Global Catalogue of Microorganisms (GCM) 10K type strain sequencing project: providing services to taxonomists for standard genome sequencing and annotation.</title>
        <authorList>
            <consortium name="The Broad Institute Genomics Platform"/>
            <consortium name="The Broad Institute Genome Sequencing Center for Infectious Disease"/>
            <person name="Wu L."/>
            <person name="Ma J."/>
        </authorList>
    </citation>
    <scope>NUCLEOTIDE SEQUENCE [LARGE SCALE GENOMIC DNA]</scope>
    <source>
        <strain evidence="7">CGMCC 4.7177</strain>
    </source>
</reference>
<proteinExistence type="predicted"/>
<evidence type="ECO:0000259" key="5">
    <source>
        <dbReference type="PROSITE" id="PS51118"/>
    </source>
</evidence>
<dbReference type="InterPro" id="IPR036388">
    <property type="entry name" value="WH-like_DNA-bd_sf"/>
</dbReference>
<organism evidence="6 7">
    <name type="scientific">Streptomyces vulcanius</name>
    <dbReference type="NCBI Taxonomy" id="1441876"/>
    <lineage>
        <taxon>Bacteria</taxon>
        <taxon>Bacillati</taxon>
        <taxon>Actinomycetota</taxon>
        <taxon>Actinomycetes</taxon>
        <taxon>Kitasatosporales</taxon>
        <taxon>Streptomycetaceae</taxon>
        <taxon>Streptomyces</taxon>
    </lineage>
</organism>
<accession>A0ABV9AIW1</accession>
<evidence type="ECO:0000256" key="3">
    <source>
        <dbReference type="ARBA" id="ARBA00023163"/>
    </source>
</evidence>
<sequence>MTDHDLAHEHEHDAHRHELVADCRLRAATDLFTHTWDPVVLAALRRGPRRRRDLRTAIGGDGGGGGGGGMSDKVLTDSLRRLLAAGLVDRRAHAEAPPRVEYGLTGLGRSLVEGPMAELGRWAVAHGDELLEAQDRTDRTTERTTERTTDRTA</sequence>
<feature type="region of interest" description="Disordered" evidence="4">
    <location>
        <begin position="133"/>
        <end position="153"/>
    </location>
</feature>
<dbReference type="RefSeq" id="WP_381165457.1">
    <property type="nucleotide sequence ID" value="NZ_JBHSFK010000005.1"/>
</dbReference>
<name>A0ABV9AIW1_9ACTN</name>
<feature type="compositionally biased region" description="Gly residues" evidence="4">
    <location>
        <begin position="59"/>
        <end position="70"/>
    </location>
</feature>
<keyword evidence="2" id="KW-0238">DNA-binding</keyword>
<dbReference type="PANTHER" id="PTHR33204">
    <property type="entry name" value="TRANSCRIPTIONAL REGULATOR, MARR FAMILY"/>
    <property type="match status" value="1"/>
</dbReference>
<evidence type="ECO:0000313" key="6">
    <source>
        <dbReference type="EMBL" id="MFC4499814.1"/>
    </source>
</evidence>
<dbReference type="Pfam" id="PF01638">
    <property type="entry name" value="HxlR"/>
    <property type="match status" value="1"/>
</dbReference>
<comment type="caution">
    <text evidence="6">The sequence shown here is derived from an EMBL/GenBank/DDBJ whole genome shotgun (WGS) entry which is preliminary data.</text>
</comment>
<feature type="region of interest" description="Disordered" evidence="4">
    <location>
        <begin position="53"/>
        <end position="73"/>
    </location>
</feature>
<keyword evidence="1" id="KW-0805">Transcription regulation</keyword>
<dbReference type="SUPFAM" id="SSF46785">
    <property type="entry name" value="Winged helix' DNA-binding domain"/>
    <property type="match status" value="1"/>
</dbReference>